<dbReference type="GO" id="GO:0008556">
    <property type="term" value="F:P-type potassium transmembrane transporter activity"/>
    <property type="evidence" value="ECO:0007669"/>
    <property type="project" value="InterPro"/>
</dbReference>
<evidence type="ECO:0000256" key="2">
    <source>
        <dbReference type="ARBA" id="ARBA00022475"/>
    </source>
</evidence>
<feature type="transmembrane region" description="Helical" evidence="11">
    <location>
        <begin position="12"/>
        <end position="40"/>
    </location>
</feature>
<evidence type="ECO:0000256" key="7">
    <source>
        <dbReference type="ARBA" id="ARBA00022958"/>
    </source>
</evidence>
<keyword evidence="1" id="KW-0813">Transport</keyword>
<evidence type="ECO:0000313" key="12">
    <source>
        <dbReference type="EMBL" id="PJZ85613.1"/>
    </source>
</evidence>
<dbReference type="Proteomes" id="UP000232145">
    <property type="component" value="Unassembled WGS sequence"/>
</dbReference>
<evidence type="ECO:0000256" key="1">
    <source>
        <dbReference type="ARBA" id="ARBA00022448"/>
    </source>
</evidence>
<dbReference type="GO" id="GO:0016020">
    <property type="term" value="C:membrane"/>
    <property type="evidence" value="ECO:0007669"/>
    <property type="project" value="InterPro"/>
</dbReference>
<dbReference type="OrthoDB" id="9809491at2"/>
<organism evidence="12 13">
    <name type="scientific">Leptospira harrisiae</name>
    <dbReference type="NCBI Taxonomy" id="2023189"/>
    <lineage>
        <taxon>Bacteria</taxon>
        <taxon>Pseudomonadati</taxon>
        <taxon>Spirochaetota</taxon>
        <taxon>Spirochaetia</taxon>
        <taxon>Leptospirales</taxon>
        <taxon>Leptospiraceae</taxon>
        <taxon>Leptospira</taxon>
    </lineage>
</organism>
<keyword evidence="4 11" id="KW-0812">Transmembrane</keyword>
<keyword evidence="10 11" id="KW-0472">Membrane</keyword>
<evidence type="ECO:0000256" key="3">
    <source>
        <dbReference type="ARBA" id="ARBA00022538"/>
    </source>
</evidence>
<evidence type="ECO:0000256" key="10">
    <source>
        <dbReference type="ARBA" id="ARBA00023136"/>
    </source>
</evidence>
<keyword evidence="5" id="KW-0547">Nucleotide-binding</keyword>
<keyword evidence="8 11" id="KW-1133">Transmembrane helix</keyword>
<evidence type="ECO:0000256" key="8">
    <source>
        <dbReference type="ARBA" id="ARBA00022989"/>
    </source>
</evidence>
<keyword evidence="3" id="KW-0633">Potassium transport</keyword>
<dbReference type="AlphaFoldDB" id="A0A2N0AMU5"/>
<proteinExistence type="predicted"/>
<keyword evidence="2" id="KW-1003">Cell membrane</keyword>
<keyword evidence="13" id="KW-1185">Reference proteome</keyword>
<comment type="caution">
    <text evidence="12">The sequence shown here is derived from an EMBL/GenBank/DDBJ whole genome shotgun (WGS) entry which is preliminary data.</text>
</comment>
<dbReference type="InterPro" id="IPR003820">
    <property type="entry name" value="KdpC"/>
</dbReference>
<evidence type="ECO:0000256" key="6">
    <source>
        <dbReference type="ARBA" id="ARBA00022840"/>
    </source>
</evidence>
<dbReference type="PANTHER" id="PTHR30042">
    <property type="entry name" value="POTASSIUM-TRANSPORTING ATPASE C CHAIN"/>
    <property type="match status" value="1"/>
</dbReference>
<accession>A0A2N0AMU5</accession>
<sequence>MKKSETSNQWEISIRFMFISLLVFGFIYPMTVTGIANLFFREKANGSLVLIDGKILGSELLAQKVNSNSLFMYRPSANDYNKIPSGASNLSPSSLDLKTLTEQRKYVLADLGIRHERCPELLYSSGSGLDPHISLNCAYEQALSLHRRFKIPIETLNELIHQNTEYPLFGMIGSERVNVTKLNISWKQLSHE</sequence>
<reference evidence="12 13" key="1">
    <citation type="submission" date="2017-07" db="EMBL/GenBank/DDBJ databases">
        <title>Leptospira spp. isolated from tropical soils.</title>
        <authorList>
            <person name="Thibeaux R."/>
            <person name="Iraola G."/>
            <person name="Ferres I."/>
            <person name="Bierque E."/>
            <person name="Girault D."/>
            <person name="Soupe-Gilbert M.-E."/>
            <person name="Picardeau M."/>
            <person name="Goarant C."/>
        </authorList>
    </citation>
    <scope>NUCLEOTIDE SEQUENCE [LARGE SCALE GENOMIC DNA]</scope>
    <source>
        <strain evidence="12 13">FH2-B-A1</strain>
    </source>
</reference>
<evidence type="ECO:0000256" key="9">
    <source>
        <dbReference type="ARBA" id="ARBA00023065"/>
    </source>
</evidence>
<dbReference type="PIRSF" id="PIRSF001296">
    <property type="entry name" value="K_ATPase_KdpC"/>
    <property type="match status" value="1"/>
</dbReference>
<keyword evidence="7" id="KW-0630">Potassium</keyword>
<evidence type="ECO:0000313" key="13">
    <source>
        <dbReference type="Proteomes" id="UP000232145"/>
    </source>
</evidence>
<keyword evidence="6" id="KW-0067">ATP-binding</keyword>
<name>A0A2N0AMU5_9LEPT</name>
<gene>
    <name evidence="12" type="ORF">CH364_05230</name>
</gene>
<dbReference type="GO" id="GO:0005524">
    <property type="term" value="F:ATP binding"/>
    <property type="evidence" value="ECO:0007669"/>
    <property type="project" value="UniProtKB-KW"/>
</dbReference>
<evidence type="ECO:0000256" key="5">
    <source>
        <dbReference type="ARBA" id="ARBA00022741"/>
    </source>
</evidence>
<keyword evidence="9" id="KW-0406">Ion transport</keyword>
<evidence type="ECO:0000256" key="11">
    <source>
        <dbReference type="SAM" id="Phobius"/>
    </source>
</evidence>
<dbReference type="RefSeq" id="WP_100742507.1">
    <property type="nucleotide sequence ID" value="NZ_NPDW01000001.1"/>
</dbReference>
<dbReference type="EMBL" id="NPDX01000001">
    <property type="protein sequence ID" value="PJZ85613.1"/>
    <property type="molecule type" value="Genomic_DNA"/>
</dbReference>
<protein>
    <submittedName>
        <fullName evidence="12">Potassium-transporting ATPase</fullName>
    </submittedName>
</protein>
<evidence type="ECO:0000256" key="4">
    <source>
        <dbReference type="ARBA" id="ARBA00022692"/>
    </source>
</evidence>
<dbReference type="Pfam" id="PF02669">
    <property type="entry name" value="KdpC"/>
    <property type="match status" value="1"/>
</dbReference>
<dbReference type="PANTHER" id="PTHR30042:SF2">
    <property type="entry name" value="POTASSIUM-TRANSPORTING ATPASE KDPC SUBUNIT"/>
    <property type="match status" value="1"/>
</dbReference>